<accession>A0A8J7C2U4</accession>
<dbReference type="Gene3D" id="1.25.40.10">
    <property type="entry name" value="Tetratricopeptide repeat domain"/>
    <property type="match status" value="3"/>
</dbReference>
<dbReference type="PANTHER" id="PTHR45641:SF19">
    <property type="entry name" value="NEPHROCYSTIN-3"/>
    <property type="match status" value="1"/>
</dbReference>
<gene>
    <name evidence="6" type="ORF">IFK94_15655</name>
</gene>
<evidence type="ECO:0000256" key="4">
    <source>
        <dbReference type="SAM" id="MobiDB-lite"/>
    </source>
</evidence>
<name>A0A8J7C2U4_9BACT</name>
<keyword evidence="2 3" id="KW-0802">TPR repeat</keyword>
<dbReference type="InterPro" id="IPR019734">
    <property type="entry name" value="TPR_rpt"/>
</dbReference>
<dbReference type="Proteomes" id="UP000648239">
    <property type="component" value="Unassembled WGS sequence"/>
</dbReference>
<evidence type="ECO:0000259" key="5">
    <source>
        <dbReference type="Pfam" id="PF12770"/>
    </source>
</evidence>
<feature type="repeat" description="TPR" evidence="3">
    <location>
        <begin position="108"/>
        <end position="141"/>
    </location>
</feature>
<keyword evidence="1" id="KW-0677">Repeat</keyword>
<evidence type="ECO:0000256" key="1">
    <source>
        <dbReference type="ARBA" id="ARBA00022737"/>
    </source>
</evidence>
<dbReference type="PROSITE" id="PS50005">
    <property type="entry name" value="TPR"/>
    <property type="match status" value="1"/>
</dbReference>
<feature type="region of interest" description="Disordered" evidence="4">
    <location>
        <begin position="776"/>
        <end position="795"/>
    </location>
</feature>
<proteinExistence type="predicted"/>
<evidence type="ECO:0000313" key="6">
    <source>
        <dbReference type="EMBL" id="MBD3869555.1"/>
    </source>
</evidence>
<feature type="non-terminal residue" evidence="6">
    <location>
        <position position="795"/>
    </location>
</feature>
<evidence type="ECO:0000256" key="2">
    <source>
        <dbReference type="ARBA" id="ARBA00022803"/>
    </source>
</evidence>
<dbReference type="SUPFAM" id="SSF48452">
    <property type="entry name" value="TPR-like"/>
    <property type="match status" value="3"/>
</dbReference>
<dbReference type="SMART" id="SM00028">
    <property type="entry name" value="TPR"/>
    <property type="match status" value="8"/>
</dbReference>
<dbReference type="EMBL" id="JACXWD010000112">
    <property type="protein sequence ID" value="MBD3869555.1"/>
    <property type="molecule type" value="Genomic_DNA"/>
</dbReference>
<dbReference type="InterPro" id="IPR024983">
    <property type="entry name" value="CHAT_dom"/>
</dbReference>
<evidence type="ECO:0000313" key="7">
    <source>
        <dbReference type="Proteomes" id="UP000648239"/>
    </source>
</evidence>
<organism evidence="6 7">
    <name type="scientific">Candidatus Polarisedimenticola svalbardensis</name>
    <dbReference type="NCBI Taxonomy" id="2886004"/>
    <lineage>
        <taxon>Bacteria</taxon>
        <taxon>Pseudomonadati</taxon>
        <taxon>Acidobacteriota</taxon>
        <taxon>Candidatus Polarisedimenticolia</taxon>
        <taxon>Candidatus Polarisedimenticolales</taxon>
        <taxon>Candidatus Polarisedimenticolaceae</taxon>
        <taxon>Candidatus Polarisedimenticola</taxon>
    </lineage>
</organism>
<dbReference type="Pfam" id="PF13374">
    <property type="entry name" value="TPR_10"/>
    <property type="match status" value="1"/>
</dbReference>
<reference evidence="6 7" key="1">
    <citation type="submission" date="2020-08" db="EMBL/GenBank/DDBJ databases">
        <title>Acidobacteriota in marine sediments use diverse sulfur dissimilation pathways.</title>
        <authorList>
            <person name="Wasmund K."/>
        </authorList>
    </citation>
    <scope>NUCLEOTIDE SEQUENCE [LARGE SCALE GENOMIC DNA]</scope>
    <source>
        <strain evidence="6">MAG AM4</strain>
    </source>
</reference>
<dbReference type="PANTHER" id="PTHR45641">
    <property type="entry name" value="TETRATRICOPEPTIDE REPEAT PROTEIN (AFU_ORTHOLOGUE AFUA_6G03870)"/>
    <property type="match status" value="1"/>
</dbReference>
<evidence type="ECO:0000256" key="3">
    <source>
        <dbReference type="PROSITE-ProRule" id="PRU00339"/>
    </source>
</evidence>
<protein>
    <submittedName>
        <fullName evidence="6">Tetratricopeptide repeat protein</fullName>
    </submittedName>
</protein>
<sequence length="795" mass="86679">MRVTGVILILLAVGFMPVFAVSDETIDSLEQRVISRQFDAAVALGRQLLQQEESDHGPDSLEVAHVAQLTSLAMSFGKIGDKQERLELADRAVEIRRRQLDPRDPLIARAVYTLGQVHYQTGDYPAAVLIFQEALALADDYYSPNAVETHDYVRDYGAALYMTAQYEKALEASLRQITIITDHAGPDHPAALDTYNDLARIYNILDRYAEAEDVLTRLIDNLERMTPTNTVRLFKALKTLSSNQYIQGRFAEGLAAGERALSLIENEPAIASVDRARLLSNLSATLIKIDDFDKARRNLDSAERLIADEDSYPETLLRIRMHRARCHLGLGEYEEAQSLIRQAGTESSRRLPASAPIMAAFHYYAGEIHRSAGELVAGAASYRNAIRILEDLGNGGGFDAAEALRDLALVELDLGRTSEAENALRRAAEIMEPLTGRSHPDFIRLLDGLAHAELRSGSKPEAIATGLEADELHAQQIADTVSGLPERQALTLVGQRRGGLEAALRATISGGGDKAGRRAVAEAVFRSRAVVFDELVLRSDLAAATRDPALSDLTEKLRSTKATLSNLYIAGPGENPDWNLNAIRNIRDEIESLEVQLAGQPGMSSLRENRQIAHWKDVAEALPASGALLSYIRHGEKFDGRYAAMILVRSGGSEPIFIDLGPADEIDHVVHTWRKTMTAEAALSDDPAAAEQASRKAGNVLRGLIWDPAAARIGDANLTFIVPDGAIHLVSFAALPTEDGGYLIEQDNVFHYLTSERDLLRQSGPEMNGGTMLIVGDPTYTRTSSSGEEGGPSTV</sequence>
<feature type="domain" description="CHAT" evidence="5">
    <location>
        <begin position="696"/>
        <end position="782"/>
    </location>
</feature>
<dbReference type="AlphaFoldDB" id="A0A8J7C2U4"/>
<dbReference type="InterPro" id="IPR011990">
    <property type="entry name" value="TPR-like_helical_dom_sf"/>
</dbReference>
<dbReference type="Pfam" id="PF13424">
    <property type="entry name" value="TPR_12"/>
    <property type="match status" value="2"/>
</dbReference>
<comment type="caution">
    <text evidence="6">The sequence shown here is derived from an EMBL/GenBank/DDBJ whole genome shotgun (WGS) entry which is preliminary data.</text>
</comment>
<dbReference type="Pfam" id="PF12770">
    <property type="entry name" value="CHAT"/>
    <property type="match status" value="1"/>
</dbReference>